<evidence type="ECO:0000313" key="4">
    <source>
        <dbReference type="Proteomes" id="UP000615017"/>
    </source>
</evidence>
<dbReference type="EMBL" id="JAWPMK010000006">
    <property type="protein sequence ID" value="MDW9353667.1"/>
    <property type="molecule type" value="Genomic_DNA"/>
</dbReference>
<keyword evidence="1" id="KW-0732">Signal</keyword>
<evidence type="ECO:0000256" key="1">
    <source>
        <dbReference type="SAM" id="SignalP"/>
    </source>
</evidence>
<dbReference type="RefSeq" id="WP_000877799.1">
    <property type="nucleotide sequence ID" value="NZ_BFXJ01000057.1"/>
</dbReference>
<dbReference type="Proteomes" id="UP001271591">
    <property type="component" value="Unassembled WGS sequence"/>
</dbReference>
<dbReference type="AlphaFoldDB" id="A0AAP6B3Z8"/>
<feature type="chain" id="PRO_5042826940" evidence="1">
    <location>
        <begin position="21"/>
        <end position="103"/>
    </location>
</feature>
<proteinExistence type="predicted"/>
<dbReference type="Pfam" id="PF07424">
    <property type="entry name" value="TrbM"/>
    <property type="match status" value="1"/>
</dbReference>
<reference evidence="2 4" key="1">
    <citation type="submission" date="2021-01" db="EMBL/GenBank/DDBJ databases">
        <title>Genomes of Escherichia coli STEC strains from raw meat-based diets for companion animals.</title>
        <authorList>
            <person name="Stevens M.J.A."/>
            <person name="Stephan R."/>
        </authorList>
    </citation>
    <scope>NUCLEOTIDE SEQUENCE [LARGE SCALE GENOMIC DNA]</scope>
    <source>
        <strain evidence="2 4">LSC1-58</strain>
    </source>
</reference>
<dbReference type="InterPro" id="IPR009989">
    <property type="entry name" value="TrbM"/>
</dbReference>
<name>A0AAP6B3Z8_ECOLX</name>
<evidence type="ECO:0000313" key="2">
    <source>
        <dbReference type="EMBL" id="MBL6236720.1"/>
    </source>
</evidence>
<protein>
    <submittedName>
        <fullName evidence="3">TrbM/KikA/MpfK family conjugal transfer protein</fullName>
    </submittedName>
</protein>
<dbReference type="EMBL" id="JAETYZ010000040">
    <property type="protein sequence ID" value="MBL6236720.1"/>
    <property type="molecule type" value="Genomic_DNA"/>
</dbReference>
<feature type="signal peptide" evidence="1">
    <location>
        <begin position="1"/>
        <end position="20"/>
    </location>
</feature>
<sequence length="103" mass="11556">MKYSVIAVIILFLLSSKSYAEEVSIDSGDPCTVFMCMAGKVYGENSSECKGPTKKFFNIIKKKKGRIRWSKTFDARKAFLMNCPGADPAHVSKIMSKFGRKLF</sequence>
<organism evidence="3 5">
    <name type="scientific">Escherichia coli</name>
    <dbReference type="NCBI Taxonomy" id="562"/>
    <lineage>
        <taxon>Bacteria</taxon>
        <taxon>Pseudomonadati</taxon>
        <taxon>Pseudomonadota</taxon>
        <taxon>Gammaproteobacteria</taxon>
        <taxon>Enterobacterales</taxon>
        <taxon>Enterobacteriaceae</taxon>
        <taxon>Escherichia</taxon>
    </lineage>
</organism>
<gene>
    <name evidence="2" type="ORF">JNA65_22925</name>
    <name evidence="3" type="ORF">R8G00_30135</name>
</gene>
<comment type="caution">
    <text evidence="3">The sequence shown here is derived from an EMBL/GenBank/DDBJ whole genome shotgun (WGS) entry which is preliminary data.</text>
</comment>
<evidence type="ECO:0000313" key="3">
    <source>
        <dbReference type="EMBL" id="MDW9353667.1"/>
    </source>
</evidence>
<accession>A0AAP6B3Z8</accession>
<evidence type="ECO:0000313" key="5">
    <source>
        <dbReference type="Proteomes" id="UP001271591"/>
    </source>
</evidence>
<reference evidence="3" key="2">
    <citation type="submission" date="2023-10" db="EMBL/GenBank/DDBJ databases">
        <title>Draft Genome Sequence of a Shiga toxin-producing Escherichia coli strain from deer meat showing an IS-element integration in the B-subunit of the Shiga toxin Stx2b gene.</title>
        <authorList>
            <person name="Projahn M."/>
            <person name="Borowiak M."/>
        </authorList>
    </citation>
    <scope>NUCLEOTIDE SEQUENCE</scope>
    <source>
        <strain evidence="3">BfR-EC-18960</strain>
    </source>
</reference>
<dbReference type="Proteomes" id="UP000615017">
    <property type="component" value="Unassembled WGS sequence"/>
</dbReference>